<protein>
    <submittedName>
        <fullName evidence="1">Uncharacterized protein</fullName>
    </submittedName>
</protein>
<dbReference type="EMBL" id="JAAIUW010000005">
    <property type="protein sequence ID" value="KAF7831630.1"/>
    <property type="molecule type" value="Genomic_DNA"/>
</dbReference>
<name>A0A834TZW2_9FABA</name>
<comment type="caution">
    <text evidence="1">The sequence shown here is derived from an EMBL/GenBank/DDBJ whole genome shotgun (WGS) entry which is preliminary data.</text>
</comment>
<evidence type="ECO:0000313" key="2">
    <source>
        <dbReference type="Proteomes" id="UP000634136"/>
    </source>
</evidence>
<dbReference type="AlphaFoldDB" id="A0A834TZW2"/>
<dbReference type="Proteomes" id="UP000634136">
    <property type="component" value="Unassembled WGS sequence"/>
</dbReference>
<sequence length="35" mass="4216">MREFARKLVGERHVLRYLCLHDDLESYVEKILVPS</sequence>
<keyword evidence="2" id="KW-1185">Reference proteome</keyword>
<gene>
    <name evidence="1" type="ORF">G2W53_013963</name>
</gene>
<organism evidence="1 2">
    <name type="scientific">Senna tora</name>
    <dbReference type="NCBI Taxonomy" id="362788"/>
    <lineage>
        <taxon>Eukaryota</taxon>
        <taxon>Viridiplantae</taxon>
        <taxon>Streptophyta</taxon>
        <taxon>Embryophyta</taxon>
        <taxon>Tracheophyta</taxon>
        <taxon>Spermatophyta</taxon>
        <taxon>Magnoliopsida</taxon>
        <taxon>eudicotyledons</taxon>
        <taxon>Gunneridae</taxon>
        <taxon>Pentapetalae</taxon>
        <taxon>rosids</taxon>
        <taxon>fabids</taxon>
        <taxon>Fabales</taxon>
        <taxon>Fabaceae</taxon>
        <taxon>Caesalpinioideae</taxon>
        <taxon>Cassia clade</taxon>
        <taxon>Senna</taxon>
    </lineage>
</organism>
<reference evidence="1" key="1">
    <citation type="submission" date="2020-09" db="EMBL/GenBank/DDBJ databases">
        <title>Genome-Enabled Discovery of Anthraquinone Biosynthesis in Senna tora.</title>
        <authorList>
            <person name="Kang S.-H."/>
            <person name="Pandey R.P."/>
            <person name="Lee C.-M."/>
            <person name="Sim J.-S."/>
            <person name="Jeong J.-T."/>
            <person name="Choi B.-S."/>
            <person name="Jung M."/>
            <person name="Ginzburg D."/>
            <person name="Zhao K."/>
            <person name="Won S.Y."/>
            <person name="Oh T.-J."/>
            <person name="Yu Y."/>
            <person name="Kim N.-H."/>
            <person name="Lee O.R."/>
            <person name="Lee T.-H."/>
            <person name="Bashyal P."/>
            <person name="Kim T.-S."/>
            <person name="Lee W.-H."/>
            <person name="Kawkins C."/>
            <person name="Kim C.-K."/>
            <person name="Kim J.S."/>
            <person name="Ahn B.O."/>
            <person name="Rhee S.Y."/>
            <person name="Sohng J.K."/>
        </authorList>
    </citation>
    <scope>NUCLEOTIDE SEQUENCE</scope>
    <source>
        <tissue evidence="1">Leaf</tissue>
    </source>
</reference>
<proteinExistence type="predicted"/>
<accession>A0A834TZW2</accession>
<evidence type="ECO:0000313" key="1">
    <source>
        <dbReference type="EMBL" id="KAF7831630.1"/>
    </source>
</evidence>